<comment type="subcellular location">
    <subcellularLocation>
        <location evidence="1">Membrane</location>
        <topology evidence="1">Multi-pass membrane protein</topology>
    </subcellularLocation>
</comment>
<dbReference type="Gene3D" id="1.20.1250.20">
    <property type="entry name" value="MFS general substrate transporter like domains"/>
    <property type="match status" value="1"/>
</dbReference>
<reference evidence="7" key="1">
    <citation type="journal article" date="2019" name="Beilstein J. Org. Chem.">
        <title>Nanangenines: drimane sesquiterpenoids as the dominant metabolite cohort of a novel Australian fungus, Aspergillus nanangensis.</title>
        <authorList>
            <person name="Lacey H.J."/>
            <person name="Gilchrist C.L.M."/>
            <person name="Crombie A."/>
            <person name="Kalaitzis J.A."/>
            <person name="Vuong D."/>
            <person name="Rutledge P.J."/>
            <person name="Turner P."/>
            <person name="Pitt J.I."/>
            <person name="Lacey E."/>
            <person name="Chooi Y.H."/>
            <person name="Piggott A.M."/>
        </authorList>
    </citation>
    <scope>NUCLEOTIDE SEQUENCE</scope>
    <source>
        <strain evidence="7">MST-FP2251</strain>
    </source>
</reference>
<feature type="transmembrane region" description="Helical" evidence="5">
    <location>
        <begin position="247"/>
        <end position="266"/>
    </location>
</feature>
<gene>
    <name evidence="7" type="ORF">FE257_008564</name>
</gene>
<feature type="transmembrane region" description="Helical" evidence="5">
    <location>
        <begin position="499"/>
        <end position="519"/>
    </location>
</feature>
<protein>
    <recommendedName>
        <fullName evidence="6">Major facilitator superfamily (MFS) profile domain-containing protein</fullName>
    </recommendedName>
</protein>
<reference evidence="7" key="2">
    <citation type="submission" date="2020-02" db="EMBL/GenBank/DDBJ databases">
        <authorList>
            <person name="Gilchrist C.L.M."/>
            <person name="Chooi Y.-H."/>
        </authorList>
    </citation>
    <scope>NUCLEOTIDE SEQUENCE</scope>
    <source>
        <strain evidence="7">MST-FP2251</strain>
    </source>
</reference>
<keyword evidence="2 5" id="KW-0812">Transmembrane</keyword>
<feature type="domain" description="Major facilitator superfamily (MFS) profile" evidence="6">
    <location>
        <begin position="85"/>
        <end position="521"/>
    </location>
</feature>
<organism evidence="7 8">
    <name type="scientific">Aspergillus nanangensis</name>
    <dbReference type="NCBI Taxonomy" id="2582783"/>
    <lineage>
        <taxon>Eukaryota</taxon>
        <taxon>Fungi</taxon>
        <taxon>Dikarya</taxon>
        <taxon>Ascomycota</taxon>
        <taxon>Pezizomycotina</taxon>
        <taxon>Eurotiomycetes</taxon>
        <taxon>Eurotiomycetidae</taxon>
        <taxon>Eurotiales</taxon>
        <taxon>Aspergillaceae</taxon>
        <taxon>Aspergillus</taxon>
        <taxon>Aspergillus subgen. Circumdati</taxon>
    </lineage>
</organism>
<feature type="transmembrane region" description="Helical" evidence="5">
    <location>
        <begin position="327"/>
        <end position="346"/>
    </location>
</feature>
<evidence type="ECO:0000256" key="2">
    <source>
        <dbReference type="ARBA" id="ARBA00022692"/>
    </source>
</evidence>
<dbReference type="PANTHER" id="PTHR23502:SF23">
    <property type="entry name" value="FLUCONAZOLE RESISTANCE PROTEIN 1"/>
    <property type="match status" value="1"/>
</dbReference>
<dbReference type="InterPro" id="IPR011701">
    <property type="entry name" value="MFS"/>
</dbReference>
<feature type="transmembrane region" description="Helical" evidence="5">
    <location>
        <begin position="407"/>
        <end position="427"/>
    </location>
</feature>
<dbReference type="GO" id="GO:0015244">
    <property type="term" value="F:fluconazole transmembrane transporter activity"/>
    <property type="evidence" value="ECO:0007669"/>
    <property type="project" value="TreeGrafter"/>
</dbReference>
<feature type="transmembrane region" description="Helical" evidence="5">
    <location>
        <begin position="86"/>
        <end position="110"/>
    </location>
</feature>
<sequence>MTSLSPWMRETPLGQCLCFLLRYPSRYDGEDSSGGDCEDHSPGGKPEAAIAPVKNLPHPRHEIIISWDGPDDPRHPRNWSSGGKGIAIFIISYVLLWFLRSIMALLTMAINQAIFLRGLLISQETASLVMSLYVIGYGTGPLLFSPLSEVPQIGRNPPYILSFVIFVIISVILGFVDNFPAMAVLRFFQGVFGSPCLATAGASIHDLYSEPMASYAVAIWVFCLFSGPALGPVFSSHAVLEHWRWPFWQIFCMSGPCLILMLCLLPETSSDTLLLRRARRARRCIPKDGGNWSIAVPHVRQQQQIEDRHLLSDALVKPLEITVKDPAVAFTCMYASFTYAIYYSFFEVFPLVYRGVYQMSLFNFSLSFLAIVVAATLGILVYLIYLSHTFHKHPGDYKSHESVFTPALPAAFFLPIGLFVFACTARVDIHWMVPTCGIVIYSGSLFIVYQTILVYIPRSYPRYAASLFAANDFARSLTAAAFIMATPYMYAHLGIRNGVILLASISVLGIPLMMVLYWYGKTMRGRSKFTDTASNLP</sequence>
<dbReference type="PANTHER" id="PTHR23502">
    <property type="entry name" value="MAJOR FACILITATOR SUPERFAMILY"/>
    <property type="match status" value="1"/>
</dbReference>
<keyword evidence="3 5" id="KW-1133">Transmembrane helix</keyword>
<evidence type="ECO:0000313" key="7">
    <source>
        <dbReference type="EMBL" id="KAF9888457.1"/>
    </source>
</evidence>
<dbReference type="GO" id="GO:0005886">
    <property type="term" value="C:plasma membrane"/>
    <property type="evidence" value="ECO:0007669"/>
    <property type="project" value="TreeGrafter"/>
</dbReference>
<evidence type="ECO:0000259" key="6">
    <source>
        <dbReference type="PROSITE" id="PS50850"/>
    </source>
</evidence>
<evidence type="ECO:0000256" key="3">
    <source>
        <dbReference type="ARBA" id="ARBA00022989"/>
    </source>
</evidence>
<evidence type="ECO:0000256" key="4">
    <source>
        <dbReference type="ARBA" id="ARBA00023136"/>
    </source>
</evidence>
<feature type="transmembrane region" description="Helical" evidence="5">
    <location>
        <begin position="439"/>
        <end position="456"/>
    </location>
</feature>
<dbReference type="InterPro" id="IPR020846">
    <property type="entry name" value="MFS_dom"/>
</dbReference>
<keyword evidence="4 5" id="KW-0472">Membrane</keyword>
<dbReference type="EMBL" id="VCAU01000046">
    <property type="protein sequence ID" value="KAF9888457.1"/>
    <property type="molecule type" value="Genomic_DNA"/>
</dbReference>
<dbReference type="Proteomes" id="UP001194746">
    <property type="component" value="Unassembled WGS sequence"/>
</dbReference>
<evidence type="ECO:0000256" key="1">
    <source>
        <dbReference type="ARBA" id="ARBA00004141"/>
    </source>
</evidence>
<dbReference type="SUPFAM" id="SSF103473">
    <property type="entry name" value="MFS general substrate transporter"/>
    <property type="match status" value="1"/>
</dbReference>
<feature type="transmembrane region" description="Helical" evidence="5">
    <location>
        <begin position="159"/>
        <end position="176"/>
    </location>
</feature>
<feature type="transmembrane region" description="Helical" evidence="5">
    <location>
        <begin position="366"/>
        <end position="386"/>
    </location>
</feature>
<dbReference type="PROSITE" id="PS50850">
    <property type="entry name" value="MFS"/>
    <property type="match status" value="1"/>
</dbReference>
<evidence type="ECO:0000256" key="5">
    <source>
        <dbReference type="SAM" id="Phobius"/>
    </source>
</evidence>
<name>A0AAD4CLD3_ASPNN</name>
<evidence type="ECO:0000313" key="8">
    <source>
        <dbReference type="Proteomes" id="UP001194746"/>
    </source>
</evidence>
<dbReference type="InterPro" id="IPR036259">
    <property type="entry name" value="MFS_trans_sf"/>
</dbReference>
<accession>A0AAD4CLD3</accession>
<dbReference type="GO" id="GO:1990961">
    <property type="term" value="P:xenobiotic detoxification by transmembrane export across the plasma membrane"/>
    <property type="evidence" value="ECO:0007669"/>
    <property type="project" value="TreeGrafter"/>
</dbReference>
<feature type="transmembrane region" description="Helical" evidence="5">
    <location>
        <begin position="215"/>
        <end position="235"/>
    </location>
</feature>
<feature type="transmembrane region" description="Helical" evidence="5">
    <location>
        <begin position="130"/>
        <end position="147"/>
    </location>
</feature>
<proteinExistence type="predicted"/>
<comment type="caution">
    <text evidence="7">The sequence shown here is derived from an EMBL/GenBank/DDBJ whole genome shotgun (WGS) entry which is preliminary data.</text>
</comment>
<dbReference type="Pfam" id="PF07690">
    <property type="entry name" value="MFS_1"/>
    <property type="match status" value="1"/>
</dbReference>
<keyword evidence="8" id="KW-1185">Reference proteome</keyword>
<dbReference type="AlphaFoldDB" id="A0AAD4CLD3"/>